<organism evidence="2 3">
    <name type="scientific">Aspergillus taichungensis</name>
    <dbReference type="NCBI Taxonomy" id="482145"/>
    <lineage>
        <taxon>Eukaryota</taxon>
        <taxon>Fungi</taxon>
        <taxon>Dikarya</taxon>
        <taxon>Ascomycota</taxon>
        <taxon>Pezizomycotina</taxon>
        <taxon>Eurotiomycetes</taxon>
        <taxon>Eurotiomycetidae</taxon>
        <taxon>Eurotiales</taxon>
        <taxon>Aspergillaceae</taxon>
        <taxon>Aspergillus</taxon>
        <taxon>Aspergillus subgen. Circumdati</taxon>
    </lineage>
</organism>
<evidence type="ECO:0000256" key="1">
    <source>
        <dbReference type="SAM" id="Phobius"/>
    </source>
</evidence>
<reference evidence="3" key="1">
    <citation type="submission" date="2017-12" db="EMBL/GenBank/DDBJ databases">
        <authorList>
            <consortium name="DOE Joint Genome Institute"/>
            <person name="Mondo S.J."/>
            <person name="Kjaerbolling I."/>
            <person name="Vesth T.C."/>
            <person name="Frisvad J.C."/>
            <person name="Nybo J.L."/>
            <person name="Theobald S."/>
            <person name="Kuo A."/>
            <person name="Bowyer P."/>
            <person name="Matsuda Y."/>
            <person name="Lyhne E.K."/>
            <person name="Kogle M.E."/>
            <person name="Clum A."/>
            <person name="Lipzen A."/>
            <person name="Salamov A."/>
            <person name="Ngan C.Y."/>
            <person name="Daum C."/>
            <person name="Chiniquy J."/>
            <person name="Barry K."/>
            <person name="LaButti K."/>
            <person name="Haridas S."/>
            <person name="Simmons B.A."/>
            <person name="Magnuson J.K."/>
            <person name="Mortensen U.H."/>
            <person name="Larsen T.O."/>
            <person name="Grigoriev I.V."/>
            <person name="Baker S.E."/>
            <person name="Andersen M.R."/>
            <person name="Nordberg H.P."/>
            <person name="Cantor M.N."/>
            <person name="Hua S.X."/>
        </authorList>
    </citation>
    <scope>NUCLEOTIDE SEQUENCE [LARGE SCALE GENOMIC DNA]</scope>
    <source>
        <strain evidence="3">IBT 19404</strain>
    </source>
</reference>
<keyword evidence="1" id="KW-0812">Transmembrane</keyword>
<keyword evidence="1" id="KW-1133">Transmembrane helix</keyword>
<name>A0A2J5HFF3_9EURO</name>
<dbReference type="OrthoDB" id="411251at2759"/>
<feature type="transmembrane region" description="Helical" evidence="1">
    <location>
        <begin position="15"/>
        <end position="32"/>
    </location>
</feature>
<dbReference type="Proteomes" id="UP000235023">
    <property type="component" value="Unassembled WGS sequence"/>
</dbReference>
<dbReference type="EMBL" id="KZ559642">
    <property type="protein sequence ID" value="PLN75618.1"/>
    <property type="molecule type" value="Genomic_DNA"/>
</dbReference>
<accession>A0A2J5HFF3</accession>
<keyword evidence="1" id="KW-0472">Membrane</keyword>
<dbReference type="AlphaFoldDB" id="A0A2J5HFF3"/>
<evidence type="ECO:0000313" key="3">
    <source>
        <dbReference type="Proteomes" id="UP000235023"/>
    </source>
</evidence>
<gene>
    <name evidence="2" type="ORF">BDW42DRAFT_180337</name>
</gene>
<sequence length="111" mass="12653">MGLILKLMWFGEGGFLSLFLAELLLCACFFRFGMLRMRFRCMGGLVVEDCCCCSCVEVLVRVWWLGNWMDGWGRCSYVRIDLSVGYRPYYSVESKASCSPSKVDRSSKAVV</sequence>
<proteinExistence type="predicted"/>
<evidence type="ECO:0000313" key="2">
    <source>
        <dbReference type="EMBL" id="PLN75618.1"/>
    </source>
</evidence>
<keyword evidence="3" id="KW-1185">Reference proteome</keyword>
<protein>
    <submittedName>
        <fullName evidence="2">Uncharacterized protein</fullName>
    </submittedName>
</protein>